<dbReference type="PANTHER" id="PTHR13723:SF200">
    <property type="entry name" value="ADAM METALLOPEPTIDASE WITH THROMBOSPONDIN TYPE 1 MOTIF B, ISOFORM B"/>
    <property type="match status" value="1"/>
</dbReference>
<dbReference type="Proteomes" id="UP000095283">
    <property type="component" value="Unplaced"/>
</dbReference>
<keyword evidence="3 5" id="KW-0732">Signal</keyword>
<organism evidence="7 8">
    <name type="scientific">Heterorhabditis bacteriophora</name>
    <name type="common">Entomopathogenic nematode worm</name>
    <dbReference type="NCBI Taxonomy" id="37862"/>
    <lineage>
        <taxon>Eukaryota</taxon>
        <taxon>Metazoa</taxon>
        <taxon>Ecdysozoa</taxon>
        <taxon>Nematoda</taxon>
        <taxon>Chromadorea</taxon>
        <taxon>Rhabditida</taxon>
        <taxon>Rhabditina</taxon>
        <taxon>Rhabditomorpha</taxon>
        <taxon>Strongyloidea</taxon>
        <taxon>Heterorhabditidae</taxon>
        <taxon>Heterorhabditis</taxon>
    </lineage>
</organism>
<dbReference type="SUPFAM" id="SSF82895">
    <property type="entry name" value="TSP-1 type 1 repeat"/>
    <property type="match status" value="6"/>
</dbReference>
<dbReference type="Pfam" id="PF19030">
    <property type="entry name" value="TSP1_ADAMTS"/>
    <property type="match status" value="8"/>
</dbReference>
<feature type="signal peptide" evidence="5">
    <location>
        <begin position="1"/>
        <end position="29"/>
    </location>
</feature>
<evidence type="ECO:0000256" key="1">
    <source>
        <dbReference type="ARBA" id="ARBA00004613"/>
    </source>
</evidence>
<dbReference type="PROSITE" id="PS50835">
    <property type="entry name" value="IG_LIKE"/>
    <property type="match status" value="1"/>
</dbReference>
<dbReference type="PANTHER" id="PTHR13723">
    <property type="entry name" value="ADAMTS A DISINTEGRIN AND METALLOPROTEASE WITH THROMBOSPONDIN MOTIFS PROTEASE"/>
    <property type="match status" value="1"/>
</dbReference>
<dbReference type="SMART" id="SM00408">
    <property type="entry name" value="IGc2"/>
    <property type="match status" value="1"/>
</dbReference>
<keyword evidence="2" id="KW-0964">Secreted</keyword>
<protein>
    <submittedName>
        <fullName evidence="8">Ig-like domain-containing protein</fullName>
    </submittedName>
</protein>
<feature type="domain" description="Ig-like" evidence="6">
    <location>
        <begin position="412"/>
        <end position="507"/>
    </location>
</feature>
<comment type="subcellular location">
    <subcellularLocation>
        <location evidence="1">Secreted</location>
    </subcellularLocation>
</comment>
<evidence type="ECO:0000256" key="4">
    <source>
        <dbReference type="ARBA" id="ARBA00022737"/>
    </source>
</evidence>
<evidence type="ECO:0000256" key="3">
    <source>
        <dbReference type="ARBA" id="ARBA00022729"/>
    </source>
</evidence>
<dbReference type="SUPFAM" id="SSF48726">
    <property type="entry name" value="Immunoglobulin"/>
    <property type="match status" value="1"/>
</dbReference>
<evidence type="ECO:0000313" key="7">
    <source>
        <dbReference type="Proteomes" id="UP000095283"/>
    </source>
</evidence>
<dbReference type="FunFam" id="2.20.100.10:FF:000005">
    <property type="entry name" value="ADAM metallopeptidase with thrombospondin type 1 motif 9"/>
    <property type="match status" value="1"/>
</dbReference>
<dbReference type="GO" id="GO:0006508">
    <property type="term" value="P:proteolysis"/>
    <property type="evidence" value="ECO:0007669"/>
    <property type="project" value="TreeGrafter"/>
</dbReference>
<dbReference type="Gene3D" id="2.60.40.10">
    <property type="entry name" value="Immunoglobulins"/>
    <property type="match status" value="1"/>
</dbReference>
<dbReference type="GO" id="GO:0004222">
    <property type="term" value="F:metalloendopeptidase activity"/>
    <property type="evidence" value="ECO:0007669"/>
    <property type="project" value="TreeGrafter"/>
</dbReference>
<dbReference type="PROSITE" id="PS50092">
    <property type="entry name" value="TSP1"/>
    <property type="match status" value="6"/>
</dbReference>
<sequence>MIILLLLNVPLKFPGFLLIYFGWLASDWSECTPLCGEGRRQRIVYCVQQAGDQTINVPEKYCENKAKPPSEEMCASESCGHWEAGRWTQCSTSCGQGIRRRTVSNSLSSPIYLIAFPFINRRRFKVIYSIDWSERRFLDGSSYHPLESMGTSPRLVLGTWGECSSTCGSGVASRSAECMALHPISAGMIKLPYSECQSLPQPSLFQPCELRPCPLQEDAKDVADTAAFRWEHGDWGQCSSSCLGGKQKAILLCREVASGHTMPWSQCNARTRPPQKVRPCNQHPCPSLWQVGAYEACSVSCGGGISIRPVKCVRPVSRSGGADAHVILPDAQCPSPKPQDSQNCGAVQCPANWITGEWTECSASCGSGEQRRRVACEGRDAKGRRDRRAEMECAGDKPTSIQMCSLGSCDKPQLLSNRIFEQNVSEKKLTLGIGGVATLYQGTSIKIKCPRKNFDKKKIYWSKNGKRIRNDAHIKVSSNGNLRIFHARMEDAGLYECYTDSLQGNVTLKFKYRDDDKVLSSPFYTLFLSLSSFLFNHSIINHSLLMLDAILSSLNEEELSKELSKYKDMIKTKWEIGHWTDCKQTTCGVTGYQARDITCSVLVDGARRKADDRICLVLSSVRPPATRPCHKEECPQWDAGEWTECASSRCVRDSLAQQRREVRCLFNNGSVTDEEKCDRTQRPKSRKECDNPTSSFLFVINIINSIYHYCHHTFENSENNEMFICSYKQPRDTIKAP</sequence>
<dbReference type="WBParaSite" id="Hba_00614">
    <property type="protein sequence ID" value="Hba_00614"/>
    <property type="gene ID" value="Hba_00614"/>
</dbReference>
<dbReference type="SMART" id="SM00409">
    <property type="entry name" value="IG"/>
    <property type="match status" value="1"/>
</dbReference>
<reference evidence="8" key="1">
    <citation type="submission" date="2016-11" db="UniProtKB">
        <authorList>
            <consortium name="WormBaseParasite"/>
        </authorList>
    </citation>
    <scope>IDENTIFICATION</scope>
</reference>
<evidence type="ECO:0000259" key="6">
    <source>
        <dbReference type="PROSITE" id="PS50835"/>
    </source>
</evidence>
<dbReference type="InterPro" id="IPR036179">
    <property type="entry name" value="Ig-like_dom_sf"/>
</dbReference>
<dbReference type="InterPro" id="IPR003599">
    <property type="entry name" value="Ig_sub"/>
</dbReference>
<dbReference type="Gene3D" id="2.20.100.10">
    <property type="entry name" value="Thrombospondin type-1 (TSP1) repeat"/>
    <property type="match status" value="5"/>
</dbReference>
<keyword evidence="7" id="KW-1185">Reference proteome</keyword>
<name>A0A1I7W7L1_HETBA</name>
<dbReference type="Pfam" id="PF07679">
    <property type="entry name" value="I-set"/>
    <property type="match status" value="1"/>
</dbReference>
<dbReference type="GO" id="GO:0031012">
    <property type="term" value="C:extracellular matrix"/>
    <property type="evidence" value="ECO:0007669"/>
    <property type="project" value="TreeGrafter"/>
</dbReference>
<dbReference type="GO" id="GO:0005576">
    <property type="term" value="C:extracellular region"/>
    <property type="evidence" value="ECO:0007669"/>
    <property type="project" value="UniProtKB-SubCell"/>
</dbReference>
<dbReference type="GO" id="GO:0009653">
    <property type="term" value="P:anatomical structure morphogenesis"/>
    <property type="evidence" value="ECO:0007669"/>
    <property type="project" value="UniProtKB-ARBA"/>
</dbReference>
<dbReference type="SMART" id="SM00209">
    <property type="entry name" value="TSP1"/>
    <property type="match status" value="7"/>
</dbReference>
<dbReference type="InterPro" id="IPR013783">
    <property type="entry name" value="Ig-like_fold"/>
</dbReference>
<dbReference type="AlphaFoldDB" id="A0A1I7W7L1"/>
<dbReference type="InterPro" id="IPR000884">
    <property type="entry name" value="TSP1_rpt"/>
</dbReference>
<dbReference type="InterPro" id="IPR036383">
    <property type="entry name" value="TSP1_rpt_sf"/>
</dbReference>
<keyword evidence="4" id="KW-0677">Repeat</keyword>
<evidence type="ECO:0000256" key="2">
    <source>
        <dbReference type="ARBA" id="ARBA00022525"/>
    </source>
</evidence>
<evidence type="ECO:0000313" key="8">
    <source>
        <dbReference type="WBParaSite" id="Hba_00614"/>
    </source>
</evidence>
<dbReference type="InterPro" id="IPR003598">
    <property type="entry name" value="Ig_sub2"/>
</dbReference>
<dbReference type="InterPro" id="IPR013098">
    <property type="entry name" value="Ig_I-set"/>
</dbReference>
<dbReference type="GO" id="GO:0030198">
    <property type="term" value="P:extracellular matrix organization"/>
    <property type="evidence" value="ECO:0007669"/>
    <property type="project" value="TreeGrafter"/>
</dbReference>
<feature type="chain" id="PRO_5009310507" evidence="5">
    <location>
        <begin position="30"/>
        <end position="737"/>
    </location>
</feature>
<dbReference type="InterPro" id="IPR050439">
    <property type="entry name" value="ADAMTS_ADAMTS-like"/>
</dbReference>
<proteinExistence type="predicted"/>
<dbReference type="InterPro" id="IPR007110">
    <property type="entry name" value="Ig-like_dom"/>
</dbReference>
<evidence type="ECO:0000256" key="5">
    <source>
        <dbReference type="SAM" id="SignalP"/>
    </source>
</evidence>
<accession>A0A1I7W7L1</accession>